<dbReference type="InterPro" id="IPR012816">
    <property type="entry name" value="NADAR"/>
</dbReference>
<sequence length="210" mass="23257">MASTDPPASSTDETVSAAATAPSSLLSSPLGDDPMHDDGHTHYDVSAPVVYFYRCQDAQLGHLSNFYASAIYLDGERWPTTEHYFQAAKFTDVPNYQREIRLASTPGKAARMGRSRAHPLRADWETVKETIMERAVFAKYTQHANLATQLLATGSSLLVEHTFNDVYWADGGGDGRGLNRLGVILMRVHTWLLQQPPPSPRRGKRSHVDC</sequence>
<dbReference type="SUPFAM" id="SSF143990">
    <property type="entry name" value="YbiA-like"/>
    <property type="match status" value="1"/>
</dbReference>
<accession>A0A4P9XXD3</accession>
<dbReference type="Pfam" id="PF08719">
    <property type="entry name" value="NADAR"/>
    <property type="match status" value="1"/>
</dbReference>
<dbReference type="OrthoDB" id="206452at2759"/>
<dbReference type="EMBL" id="KZ992430">
    <property type="protein sequence ID" value="RKP10974.1"/>
    <property type="molecule type" value="Genomic_DNA"/>
</dbReference>
<evidence type="ECO:0000313" key="4">
    <source>
        <dbReference type="Proteomes" id="UP000271241"/>
    </source>
</evidence>
<evidence type="ECO:0000256" key="1">
    <source>
        <dbReference type="SAM" id="MobiDB-lite"/>
    </source>
</evidence>
<evidence type="ECO:0000259" key="2">
    <source>
        <dbReference type="Pfam" id="PF08719"/>
    </source>
</evidence>
<name>A0A4P9XXD3_9FUNG</name>
<organism evidence="3 4">
    <name type="scientific">Thamnocephalis sphaerospora</name>
    <dbReference type="NCBI Taxonomy" id="78915"/>
    <lineage>
        <taxon>Eukaryota</taxon>
        <taxon>Fungi</taxon>
        <taxon>Fungi incertae sedis</taxon>
        <taxon>Zoopagomycota</taxon>
        <taxon>Zoopagomycotina</taxon>
        <taxon>Zoopagomycetes</taxon>
        <taxon>Zoopagales</taxon>
        <taxon>Sigmoideomycetaceae</taxon>
        <taxon>Thamnocephalis</taxon>
    </lineage>
</organism>
<keyword evidence="4" id="KW-1185">Reference proteome</keyword>
<feature type="region of interest" description="Disordered" evidence="1">
    <location>
        <begin position="1"/>
        <end position="39"/>
    </location>
</feature>
<dbReference type="InterPro" id="IPR037238">
    <property type="entry name" value="YbiA-like_sf"/>
</dbReference>
<dbReference type="CDD" id="cd15457">
    <property type="entry name" value="NADAR"/>
    <property type="match status" value="1"/>
</dbReference>
<dbReference type="Gene3D" id="1.10.357.40">
    <property type="entry name" value="YbiA-like"/>
    <property type="match status" value="1"/>
</dbReference>
<protein>
    <recommendedName>
        <fullName evidence="2">NADAR domain-containing protein</fullName>
    </recommendedName>
</protein>
<dbReference type="Proteomes" id="UP000271241">
    <property type="component" value="Unassembled WGS sequence"/>
</dbReference>
<evidence type="ECO:0000313" key="3">
    <source>
        <dbReference type="EMBL" id="RKP10974.1"/>
    </source>
</evidence>
<feature type="domain" description="NADAR" evidence="2">
    <location>
        <begin position="51"/>
        <end position="192"/>
    </location>
</feature>
<dbReference type="NCBIfam" id="TIGR02464">
    <property type="entry name" value="ribofla_fusion"/>
    <property type="match status" value="1"/>
</dbReference>
<gene>
    <name evidence="3" type="ORF">THASP1DRAFT_21369</name>
</gene>
<dbReference type="STRING" id="78915.A0A4P9XXD3"/>
<feature type="compositionally biased region" description="Low complexity" evidence="1">
    <location>
        <begin position="16"/>
        <end position="30"/>
    </location>
</feature>
<reference evidence="4" key="1">
    <citation type="journal article" date="2018" name="Nat. Microbiol.">
        <title>Leveraging single-cell genomics to expand the fungal tree of life.</title>
        <authorList>
            <person name="Ahrendt S.R."/>
            <person name="Quandt C.A."/>
            <person name="Ciobanu D."/>
            <person name="Clum A."/>
            <person name="Salamov A."/>
            <person name="Andreopoulos B."/>
            <person name="Cheng J.F."/>
            <person name="Woyke T."/>
            <person name="Pelin A."/>
            <person name="Henrissat B."/>
            <person name="Reynolds N.K."/>
            <person name="Benny G.L."/>
            <person name="Smith M.E."/>
            <person name="James T.Y."/>
            <person name="Grigoriev I.V."/>
        </authorList>
    </citation>
    <scope>NUCLEOTIDE SEQUENCE [LARGE SCALE GENOMIC DNA]</scope>
    <source>
        <strain evidence="4">RSA 1356</strain>
    </source>
</reference>
<feature type="compositionally biased region" description="Polar residues" evidence="1">
    <location>
        <begin position="1"/>
        <end position="14"/>
    </location>
</feature>
<proteinExistence type="predicted"/>
<dbReference type="AlphaFoldDB" id="A0A4P9XXD3"/>